<proteinExistence type="predicted"/>
<organism evidence="1 2">
    <name type="scientific">Chryseobacterium taichungense</name>
    <dbReference type="NCBI Taxonomy" id="295069"/>
    <lineage>
        <taxon>Bacteria</taxon>
        <taxon>Pseudomonadati</taxon>
        <taxon>Bacteroidota</taxon>
        <taxon>Flavobacteriia</taxon>
        <taxon>Flavobacteriales</taxon>
        <taxon>Weeksellaceae</taxon>
        <taxon>Chryseobacterium group</taxon>
        <taxon>Chryseobacterium</taxon>
    </lineage>
</organism>
<dbReference type="AlphaFoldDB" id="A0A1H7Z7T1"/>
<sequence>MRIKNFRKKIISCGLNRKQTQTLAVEVKRLAVESFYLKNQSFRVVVESFYLVGESFCDNVESFIFKNDSFILVIEYKRVVFQIRSDQLFFFRNSFVSLSYKSLAKIVINGFRGSNPFIGSFFGRSVIK</sequence>
<dbReference type="EMBL" id="FOBV01000004">
    <property type="protein sequence ID" value="SEM54315.1"/>
    <property type="molecule type" value="Genomic_DNA"/>
</dbReference>
<keyword evidence="2" id="KW-1185">Reference proteome</keyword>
<dbReference type="Proteomes" id="UP000199450">
    <property type="component" value="Unassembled WGS sequence"/>
</dbReference>
<accession>A0A1H7Z7T1</accession>
<evidence type="ECO:0000313" key="2">
    <source>
        <dbReference type="Proteomes" id="UP000199450"/>
    </source>
</evidence>
<name>A0A1H7Z7T1_9FLAO</name>
<evidence type="ECO:0000313" key="1">
    <source>
        <dbReference type="EMBL" id="SEM54315.1"/>
    </source>
</evidence>
<gene>
    <name evidence="1" type="ORF">SAMN05421856_10489</name>
</gene>
<reference evidence="2" key="1">
    <citation type="submission" date="2016-10" db="EMBL/GenBank/DDBJ databases">
        <authorList>
            <person name="Varghese N."/>
            <person name="Submissions S."/>
        </authorList>
    </citation>
    <scope>NUCLEOTIDE SEQUENCE [LARGE SCALE GENOMIC DNA]</scope>
    <source>
        <strain evidence="2">DSM 17453</strain>
    </source>
</reference>
<protein>
    <submittedName>
        <fullName evidence="1">Uncharacterized protein</fullName>
    </submittedName>
</protein>